<evidence type="ECO:0000313" key="1">
    <source>
        <dbReference type="EMBL" id="KAF2031350.1"/>
    </source>
</evidence>
<gene>
    <name evidence="1" type="ORF">EK21DRAFT_88067</name>
</gene>
<evidence type="ECO:0000313" key="2">
    <source>
        <dbReference type="Proteomes" id="UP000799777"/>
    </source>
</evidence>
<reference evidence="1" key="1">
    <citation type="journal article" date="2020" name="Stud. Mycol.">
        <title>101 Dothideomycetes genomes: a test case for predicting lifestyles and emergence of pathogens.</title>
        <authorList>
            <person name="Haridas S."/>
            <person name="Albert R."/>
            <person name="Binder M."/>
            <person name="Bloem J."/>
            <person name="Labutti K."/>
            <person name="Salamov A."/>
            <person name="Andreopoulos B."/>
            <person name="Baker S."/>
            <person name="Barry K."/>
            <person name="Bills G."/>
            <person name="Bluhm B."/>
            <person name="Cannon C."/>
            <person name="Castanera R."/>
            <person name="Culley D."/>
            <person name="Daum C."/>
            <person name="Ezra D."/>
            <person name="Gonzalez J."/>
            <person name="Henrissat B."/>
            <person name="Kuo A."/>
            <person name="Liang C."/>
            <person name="Lipzen A."/>
            <person name="Lutzoni F."/>
            <person name="Magnuson J."/>
            <person name="Mondo S."/>
            <person name="Nolan M."/>
            <person name="Ohm R."/>
            <person name="Pangilinan J."/>
            <person name="Park H.-J."/>
            <person name="Ramirez L."/>
            <person name="Alfaro M."/>
            <person name="Sun H."/>
            <person name="Tritt A."/>
            <person name="Yoshinaga Y."/>
            <person name="Zwiers L.-H."/>
            <person name="Turgeon B."/>
            <person name="Goodwin S."/>
            <person name="Spatafora J."/>
            <person name="Crous P."/>
            <person name="Grigoriev I."/>
        </authorList>
    </citation>
    <scope>NUCLEOTIDE SEQUENCE</scope>
    <source>
        <strain evidence="1">CBS 110217</strain>
    </source>
</reference>
<proteinExistence type="predicted"/>
<dbReference type="AlphaFoldDB" id="A0A9P4LNK7"/>
<sequence length="171" mass="19737">MPPQPDTTWQRIVANKAAKLRRNSLLLYLWKLMPATSDGIIPPDDNTKVYLYRKFIQSCEYKQAAESSIKALFDRTYSERGYPWLPEHTLATESGKAWVTTFAQAAIKFRIGNRDAKSKTVKQISQETIKLVEDKVYVDWFPILDEIFKKLLAEEEDELKDTAAAEASRFK</sequence>
<accession>A0A9P4LNK7</accession>
<name>A0A9P4LNK7_9PLEO</name>
<organism evidence="1 2">
    <name type="scientific">Setomelanomma holmii</name>
    <dbReference type="NCBI Taxonomy" id="210430"/>
    <lineage>
        <taxon>Eukaryota</taxon>
        <taxon>Fungi</taxon>
        <taxon>Dikarya</taxon>
        <taxon>Ascomycota</taxon>
        <taxon>Pezizomycotina</taxon>
        <taxon>Dothideomycetes</taxon>
        <taxon>Pleosporomycetidae</taxon>
        <taxon>Pleosporales</taxon>
        <taxon>Pleosporineae</taxon>
        <taxon>Phaeosphaeriaceae</taxon>
        <taxon>Setomelanomma</taxon>
    </lineage>
</organism>
<dbReference type="EMBL" id="ML978181">
    <property type="protein sequence ID" value="KAF2031350.1"/>
    <property type="molecule type" value="Genomic_DNA"/>
</dbReference>
<comment type="caution">
    <text evidence="1">The sequence shown here is derived from an EMBL/GenBank/DDBJ whole genome shotgun (WGS) entry which is preliminary data.</text>
</comment>
<protein>
    <submittedName>
        <fullName evidence="1">Uncharacterized protein</fullName>
    </submittedName>
</protein>
<dbReference type="Proteomes" id="UP000799777">
    <property type="component" value="Unassembled WGS sequence"/>
</dbReference>
<keyword evidence="2" id="KW-1185">Reference proteome</keyword>
<dbReference type="OrthoDB" id="3796419at2759"/>